<feature type="compositionally biased region" description="Basic and acidic residues" evidence="1">
    <location>
        <begin position="196"/>
        <end position="233"/>
    </location>
</feature>
<protein>
    <submittedName>
        <fullName evidence="2">Uncharacterized protein</fullName>
    </submittedName>
</protein>
<dbReference type="InterPro" id="IPR036249">
    <property type="entry name" value="Thioredoxin-like_sf"/>
</dbReference>
<feature type="compositionally biased region" description="Polar residues" evidence="1">
    <location>
        <begin position="283"/>
        <end position="311"/>
    </location>
</feature>
<feature type="region of interest" description="Disordered" evidence="1">
    <location>
        <begin position="136"/>
        <end position="554"/>
    </location>
</feature>
<feature type="compositionally biased region" description="Basic and acidic residues" evidence="1">
    <location>
        <begin position="394"/>
        <end position="419"/>
    </location>
</feature>
<feature type="compositionally biased region" description="Low complexity" evidence="1">
    <location>
        <begin position="183"/>
        <end position="195"/>
    </location>
</feature>
<comment type="caution">
    <text evidence="2">The sequence shown here is derived from an EMBL/GenBank/DDBJ whole genome shotgun (WGS) entry which is preliminary data.</text>
</comment>
<name>A0A4V6DI08_9PEZI</name>
<feature type="compositionally biased region" description="Pro residues" evidence="1">
    <location>
        <begin position="155"/>
        <end position="164"/>
    </location>
</feature>
<accession>A0A4V6DI08</accession>
<evidence type="ECO:0000313" key="3">
    <source>
        <dbReference type="Proteomes" id="UP000310108"/>
    </source>
</evidence>
<dbReference type="InterPro" id="IPR006993">
    <property type="entry name" value="Glut_rich_SH3-bd"/>
</dbReference>
<dbReference type="AlphaFoldDB" id="A0A4V6DI08"/>
<dbReference type="EMBL" id="PJEX01000022">
    <property type="protein sequence ID" value="TKW58616.1"/>
    <property type="molecule type" value="Genomic_DNA"/>
</dbReference>
<feature type="compositionally biased region" description="Basic and acidic residues" evidence="1">
    <location>
        <begin position="362"/>
        <end position="387"/>
    </location>
</feature>
<keyword evidence="3" id="KW-1185">Reference proteome</keyword>
<feature type="compositionally biased region" description="Acidic residues" evidence="1">
    <location>
        <begin position="481"/>
        <end position="508"/>
    </location>
</feature>
<feature type="compositionally biased region" description="Low complexity" evidence="1">
    <location>
        <begin position="463"/>
        <end position="479"/>
    </location>
</feature>
<gene>
    <name evidence="2" type="primary">YFR016C</name>
    <name evidence="2" type="ORF">CTA1_11460</name>
</gene>
<proteinExistence type="predicted"/>
<feature type="compositionally biased region" description="Basic and acidic residues" evidence="1">
    <location>
        <begin position="426"/>
        <end position="452"/>
    </location>
</feature>
<feature type="compositionally biased region" description="Low complexity" evidence="1">
    <location>
        <begin position="263"/>
        <end position="277"/>
    </location>
</feature>
<reference evidence="2 3" key="1">
    <citation type="journal article" date="2019" name="PLoS ONE">
        <title>Comparative genome analysis indicates high evolutionary potential of pathogenicity genes in Colletotrichum tanaceti.</title>
        <authorList>
            <person name="Lelwala R.V."/>
            <person name="Korhonen P.K."/>
            <person name="Young N.D."/>
            <person name="Scott J.B."/>
            <person name="Ades P.A."/>
            <person name="Gasser R.B."/>
            <person name="Taylor P.W.J."/>
        </authorList>
    </citation>
    <scope>NUCLEOTIDE SEQUENCE [LARGE SCALE GENOMIC DNA]</scope>
    <source>
        <strain evidence="2">BRIP57314</strain>
    </source>
</reference>
<evidence type="ECO:0000256" key="1">
    <source>
        <dbReference type="SAM" id="MobiDB-lite"/>
    </source>
</evidence>
<feature type="compositionally biased region" description="Basic and acidic residues" evidence="1">
    <location>
        <begin position="509"/>
        <end position="554"/>
    </location>
</feature>
<dbReference type="Gene3D" id="3.40.30.10">
    <property type="entry name" value="Glutaredoxin"/>
    <property type="match status" value="1"/>
</dbReference>
<feature type="compositionally biased region" description="Low complexity" evidence="1">
    <location>
        <begin position="142"/>
        <end position="154"/>
    </location>
</feature>
<dbReference type="Pfam" id="PF04908">
    <property type="entry name" value="SH3BGR"/>
    <property type="match status" value="1"/>
</dbReference>
<feature type="compositionally biased region" description="Basic and acidic residues" evidence="1">
    <location>
        <begin position="346"/>
        <end position="355"/>
    </location>
</feature>
<dbReference type="SUPFAM" id="SSF52833">
    <property type="entry name" value="Thioredoxin-like"/>
    <property type="match status" value="1"/>
</dbReference>
<sequence length="554" mass="59648">MAQLTATTFSTDPALWIFTSLTAGSSHIVTATSRLETILRANRVPFKAIDIATDEKARMLWGRRAGKDASGRLRKLPGLVQEGLVLGDITEIEEWNEYGELKQHVKIYYDEFTIPDINNKPKEPIKKKIIKKVPKGTLSGNASAPASTSASASSPAPPPAPPLPKAESSTPALAKDKSAETPRASTDSSSTISHRSIADEAAKKAKELRLQSLRDKVYGKKDEKSAEDKKPETDASSVATVRSEKKVEIAADASETPDTPRKSSVASANSASSIQSAKLAGLQSPTTGSWGAVATTTNSDTLRETLQSPTTARWKPSDDNKPVTVHMDAAVASASQEEIAAVENAEAIKEEPDKENSDEDVSQEKIAELEKAQAIKEEPVKEEPDKENSDEDVSQEKIAELEKAQAIKEEPVKEEPDKENSDEDVSQEKIAELEKAQAIKEEPVKEAAEDSAKAAVPEKQTAPKETPTTSKTETATKTPQPEDDDDDDDDDDDSDDGDDDVSEPETNPDEAKAKLGSEAKEEKETEAKTAEPKSDRGPKSDGEAKPAGESKNEK</sequence>
<evidence type="ECO:0000313" key="2">
    <source>
        <dbReference type="EMBL" id="TKW58616.1"/>
    </source>
</evidence>
<dbReference type="Proteomes" id="UP000310108">
    <property type="component" value="Unassembled WGS sequence"/>
</dbReference>
<organism evidence="2 3">
    <name type="scientific">Colletotrichum tanaceti</name>
    <dbReference type="NCBI Taxonomy" id="1306861"/>
    <lineage>
        <taxon>Eukaryota</taxon>
        <taxon>Fungi</taxon>
        <taxon>Dikarya</taxon>
        <taxon>Ascomycota</taxon>
        <taxon>Pezizomycotina</taxon>
        <taxon>Sordariomycetes</taxon>
        <taxon>Hypocreomycetidae</taxon>
        <taxon>Glomerellales</taxon>
        <taxon>Glomerellaceae</taxon>
        <taxon>Colletotrichum</taxon>
        <taxon>Colletotrichum destructivum species complex</taxon>
    </lineage>
</organism>
<dbReference type="STRING" id="1306861.A0A4V6DI08"/>